<feature type="compositionally biased region" description="Low complexity" evidence="1">
    <location>
        <begin position="352"/>
        <end position="367"/>
    </location>
</feature>
<feature type="region of interest" description="Disordered" evidence="1">
    <location>
        <begin position="299"/>
        <end position="433"/>
    </location>
</feature>
<dbReference type="AlphaFoldDB" id="A0A834GVP9"/>
<accession>A0A834GVP9</accession>
<dbReference type="OrthoDB" id="1936256at2759"/>
<protein>
    <submittedName>
        <fullName evidence="2">Uncharacterized protein</fullName>
    </submittedName>
</protein>
<evidence type="ECO:0000313" key="3">
    <source>
        <dbReference type="Proteomes" id="UP000626092"/>
    </source>
</evidence>
<keyword evidence="3" id="KW-1185">Reference proteome</keyword>
<comment type="caution">
    <text evidence="2">The sequence shown here is derived from an EMBL/GenBank/DDBJ whole genome shotgun (WGS) entry which is preliminary data.</text>
</comment>
<dbReference type="Proteomes" id="UP000626092">
    <property type="component" value="Unassembled WGS sequence"/>
</dbReference>
<dbReference type="PANTHER" id="PTHR35692:SF1">
    <property type="entry name" value="F26F24.11"/>
    <property type="match status" value="1"/>
</dbReference>
<feature type="compositionally biased region" description="Basic and acidic residues" evidence="1">
    <location>
        <begin position="370"/>
        <end position="382"/>
    </location>
</feature>
<reference evidence="2" key="1">
    <citation type="submission" date="2019-11" db="EMBL/GenBank/DDBJ databases">
        <authorList>
            <person name="Liu Y."/>
            <person name="Hou J."/>
            <person name="Li T.-Q."/>
            <person name="Guan C.-H."/>
            <person name="Wu X."/>
            <person name="Wu H.-Z."/>
            <person name="Ling F."/>
            <person name="Zhang R."/>
            <person name="Shi X.-G."/>
            <person name="Ren J.-P."/>
            <person name="Chen E.-F."/>
            <person name="Sun J.-M."/>
        </authorList>
    </citation>
    <scope>NUCLEOTIDE SEQUENCE</scope>
    <source>
        <strain evidence="2">Adult_tree_wgs_1</strain>
        <tissue evidence="2">Leaves</tissue>
    </source>
</reference>
<dbReference type="PANTHER" id="PTHR35692">
    <property type="entry name" value="F26F24.11"/>
    <property type="match status" value="1"/>
</dbReference>
<feature type="compositionally biased region" description="Low complexity" evidence="1">
    <location>
        <begin position="390"/>
        <end position="406"/>
    </location>
</feature>
<name>A0A834GVP9_RHOSS</name>
<gene>
    <name evidence="2" type="ORF">RHSIM_Rhsim05G0122600</name>
</gene>
<organism evidence="2 3">
    <name type="scientific">Rhododendron simsii</name>
    <name type="common">Sims's rhododendron</name>
    <dbReference type="NCBI Taxonomy" id="118357"/>
    <lineage>
        <taxon>Eukaryota</taxon>
        <taxon>Viridiplantae</taxon>
        <taxon>Streptophyta</taxon>
        <taxon>Embryophyta</taxon>
        <taxon>Tracheophyta</taxon>
        <taxon>Spermatophyta</taxon>
        <taxon>Magnoliopsida</taxon>
        <taxon>eudicotyledons</taxon>
        <taxon>Gunneridae</taxon>
        <taxon>Pentapetalae</taxon>
        <taxon>asterids</taxon>
        <taxon>Ericales</taxon>
        <taxon>Ericaceae</taxon>
        <taxon>Ericoideae</taxon>
        <taxon>Rhodoreae</taxon>
        <taxon>Rhododendron</taxon>
    </lineage>
</organism>
<dbReference type="EMBL" id="WJXA01000005">
    <property type="protein sequence ID" value="KAF7142670.1"/>
    <property type="molecule type" value="Genomic_DNA"/>
</dbReference>
<evidence type="ECO:0000313" key="2">
    <source>
        <dbReference type="EMBL" id="KAF7142670.1"/>
    </source>
</evidence>
<evidence type="ECO:0000256" key="1">
    <source>
        <dbReference type="SAM" id="MobiDB-lite"/>
    </source>
</evidence>
<sequence>MDLMGPSRTESLGGYSNTSRAFRVYNLRTTTLVESANVVVDDNTVDESVPQDDDDDEGSWEIFEGETAVSTPIDIPTFDVRGEPSEKEKDVEIESAVSESSYDEELGQHDLIPSNAKEPSARVKLNHPKDLVIGNLDESMLTRRKATNIANYVCYTSSLEPKKVEEALSDELWIGAMQEELQQFTRNNVCMIGSLLYLIASRPDISFSVGVCARYQSDPKESHLTALKRVLWSIDQVALVSSLNFSFVSDSSSDDGAVEELLNQAMDHSVLQQIAAINLSSFASDSVLPTHLETRFRSLKSFPSTNPRASTLSTNKNSSSSFNSKLPSLRPLTPKSNKNSLSDDENENPFEGNGLESKSGSGSGSSHSKARCEEEPEPDGKRGSNSKARSGSFLSPSDSSKSSMNSPSPPKKTGCFWCSPKRVSKKKSKEDREMGFGDYWRRNSKEILSDLSVFSVKEQQKMLKMAMKEEQKVNREAEKIVKWAKQASARMNVSDIEDELSESENHK</sequence>
<feature type="region of interest" description="Disordered" evidence="1">
    <location>
        <begin position="93"/>
        <end position="112"/>
    </location>
</feature>
<feature type="compositionally biased region" description="Low complexity" evidence="1">
    <location>
        <begin position="310"/>
        <end position="329"/>
    </location>
</feature>
<proteinExistence type="predicted"/>